<evidence type="ECO:0000259" key="5">
    <source>
        <dbReference type="Pfam" id="PF07992"/>
    </source>
</evidence>
<keyword evidence="3" id="KW-0285">Flavoprotein</keyword>
<organism evidence="6 7">
    <name type="scientific">Aureispira anguillae</name>
    <dbReference type="NCBI Taxonomy" id="2864201"/>
    <lineage>
        <taxon>Bacteria</taxon>
        <taxon>Pseudomonadati</taxon>
        <taxon>Bacteroidota</taxon>
        <taxon>Saprospiria</taxon>
        <taxon>Saprospirales</taxon>
        <taxon>Saprospiraceae</taxon>
        <taxon>Aureispira</taxon>
    </lineage>
</organism>
<dbReference type="PANTHER" id="PTHR43429:SF3">
    <property type="entry name" value="NITRITE REDUCTASE [NAD(P)H]"/>
    <property type="match status" value="1"/>
</dbReference>
<gene>
    <name evidence="6" type="ORF">AsAng_0051280</name>
</gene>
<dbReference type="Pfam" id="PF07992">
    <property type="entry name" value="Pyr_redox_2"/>
    <property type="match status" value="1"/>
</dbReference>
<proteinExistence type="inferred from homology"/>
<dbReference type="RefSeq" id="WP_264789567.1">
    <property type="nucleotide sequence ID" value="NZ_AP026867.1"/>
</dbReference>
<dbReference type="KEGG" id="aup:AsAng_0051280"/>
<dbReference type="EMBL" id="AP026867">
    <property type="protein sequence ID" value="BDS14349.1"/>
    <property type="molecule type" value="Genomic_DNA"/>
</dbReference>
<evidence type="ECO:0000313" key="6">
    <source>
        <dbReference type="EMBL" id="BDS14349.1"/>
    </source>
</evidence>
<name>A0A916DUR4_9BACT</name>
<dbReference type="GO" id="GO:0016491">
    <property type="term" value="F:oxidoreductase activity"/>
    <property type="evidence" value="ECO:0007669"/>
    <property type="project" value="InterPro"/>
</dbReference>
<evidence type="ECO:0000256" key="1">
    <source>
        <dbReference type="ARBA" id="ARBA00001974"/>
    </source>
</evidence>
<evidence type="ECO:0000256" key="2">
    <source>
        <dbReference type="ARBA" id="ARBA00006442"/>
    </source>
</evidence>
<feature type="domain" description="FAD/NAD(P)-binding" evidence="5">
    <location>
        <begin position="7"/>
        <end position="287"/>
    </location>
</feature>
<sequence length="459" mass="52530">MAKDKEHVVIIGNGISGVTAARFIRKLSDKKITIISGETKYFFSRTALMYIYMGHMKFENTQPYEPWFWEKNRIDLVFDYVDGVNTRTKELSMRKGDVISYDKLIIACGSIPNRFGWPGQDLEAVQGMYSYQDLEGMEKYSKDLERAVIVGGGLIGLEMAEMFQSRNIPVTFLVREPSYWNAVMPKGESEMINRHIKEHHIDLRLSTELKEILPDAQGRARAIVTNTGEEIPCQFVGLTAGVSPNVKFLKESEHCDIDIQRGVLVNDYLETTAPDVYALGDCAQMMNPLPGRRPIEAIWYTGRMMGETVAHTICGNRTAYQPRLWFNSAKFLDIEYQVYGTVLANPPENHVNLYWEHEEGRKSVRLVFDKASKAVLGFNLMGIRYRHEVCEKWIQDNTHIEEVLQNLSLANFDPEFFDEYEAAIVAQYNQAFNTQLKLKQKRSLTAALRFLKGKLASSK</sequence>
<evidence type="ECO:0000256" key="3">
    <source>
        <dbReference type="ARBA" id="ARBA00022630"/>
    </source>
</evidence>
<dbReference type="PRINTS" id="PR00368">
    <property type="entry name" value="FADPNR"/>
</dbReference>
<keyword evidence="4" id="KW-0274">FAD</keyword>
<dbReference type="InterPro" id="IPR023753">
    <property type="entry name" value="FAD/NAD-binding_dom"/>
</dbReference>
<evidence type="ECO:0000256" key="4">
    <source>
        <dbReference type="ARBA" id="ARBA00022827"/>
    </source>
</evidence>
<evidence type="ECO:0000313" key="7">
    <source>
        <dbReference type="Proteomes" id="UP001060919"/>
    </source>
</evidence>
<dbReference type="PRINTS" id="PR00411">
    <property type="entry name" value="PNDRDTASEI"/>
</dbReference>
<dbReference type="InterPro" id="IPR036188">
    <property type="entry name" value="FAD/NAD-bd_sf"/>
</dbReference>
<dbReference type="Gene3D" id="3.50.50.60">
    <property type="entry name" value="FAD/NAD(P)-binding domain"/>
    <property type="match status" value="2"/>
</dbReference>
<dbReference type="InterPro" id="IPR050260">
    <property type="entry name" value="FAD-bd_OxRdtase"/>
</dbReference>
<protein>
    <submittedName>
        <fullName evidence="6">NAD(P)/FAD-dependent oxidoreductase</fullName>
    </submittedName>
</protein>
<keyword evidence="7" id="KW-1185">Reference proteome</keyword>
<dbReference type="SUPFAM" id="SSF51905">
    <property type="entry name" value="FAD/NAD(P)-binding domain"/>
    <property type="match status" value="1"/>
</dbReference>
<comment type="cofactor">
    <cofactor evidence="1">
        <name>FAD</name>
        <dbReference type="ChEBI" id="CHEBI:57692"/>
    </cofactor>
</comment>
<reference evidence="6" key="1">
    <citation type="submission" date="2022-09" db="EMBL/GenBank/DDBJ databases">
        <title>Aureispira anguillicida sp. nov., isolated from Leptocephalus of Japanese eel Anguilla japonica.</title>
        <authorList>
            <person name="Yuasa K."/>
            <person name="Mekata T."/>
            <person name="Ikunari K."/>
        </authorList>
    </citation>
    <scope>NUCLEOTIDE SEQUENCE</scope>
    <source>
        <strain evidence="6">EL160426</strain>
    </source>
</reference>
<dbReference type="Proteomes" id="UP001060919">
    <property type="component" value="Chromosome"/>
</dbReference>
<dbReference type="PANTHER" id="PTHR43429">
    <property type="entry name" value="PYRIDINE NUCLEOTIDE-DISULFIDE OXIDOREDUCTASE DOMAIN-CONTAINING"/>
    <property type="match status" value="1"/>
</dbReference>
<accession>A0A916DUR4</accession>
<comment type="similarity">
    <text evidence="2">Belongs to the FAD-dependent oxidoreductase family.</text>
</comment>
<dbReference type="AlphaFoldDB" id="A0A916DUR4"/>